<dbReference type="InterPro" id="IPR025474">
    <property type="entry name" value="DUF4325"/>
</dbReference>
<dbReference type="AlphaFoldDB" id="A0A4Q1S7X9"/>
<evidence type="ECO:0000313" key="3">
    <source>
        <dbReference type="EMBL" id="RXS93071.1"/>
    </source>
</evidence>
<name>A0A4Q1S7X9_9BACT</name>
<comment type="caution">
    <text evidence="3">The sequence shown here is derived from an EMBL/GenBank/DDBJ whole genome shotgun (WGS) entry which is preliminary data.</text>
</comment>
<keyword evidence="4" id="KW-1185">Reference proteome</keyword>
<sequence length="579" mass="65283">MEGKLDDRANMEQHAYAEGYTIGARAIAMIRINDLARELEVKSLDILNSLAALGISGFKTHSSSLEDWEAKKVRAHFENRPPNSPAKRRLPLTEALDLSKQVRVAAVQLYSSAATEPDEMTVAPAEHAPILSIDWTQSISEGGPGIRKSMLEASEEGAQTLVVPETFSFYTPGFLDFDHILQYFDWKPREKSVIIDLSRCSKSNFQALALLIQYAWHLTFNGYAVRFKYGTAYSGSTKMLSAMAAFQWREVLLTDGRDFSNSPARKTFALRRRSDVQSTINSARRAIRNYSIGFPEYMSYLISELLYNATEHGRRTALVEGCQVLVPSLFQYGLYPQIKRLSFLFSDLGVGVKRHLEQTYPPFSTHQEAIIYALRPNVSGTFAQQAQPYGTRDNAGMGLTYSSLMLKRLKGDMYIVSQNGVVHVSPEDVTSHQLKHSWPGTFVLINLNVGNTASLSLEELMAEIRHNAQQEMDGATRKDESERYVVSIFNYFGKYAEDKDAAISFRDRRFLPAIEEGKKIDLDFKDVETAPHSFLNALLSTPIQRLGMKAYQRIRIFNAPGLIHEIIDKVMEDNLPDIK</sequence>
<dbReference type="RefSeq" id="WP_129210138.1">
    <property type="nucleotide sequence ID" value="NZ_BMGU01000001.1"/>
</dbReference>
<organism evidence="3 4">
    <name type="scientific">Silvibacterium dinghuense</name>
    <dbReference type="NCBI Taxonomy" id="1560006"/>
    <lineage>
        <taxon>Bacteria</taxon>
        <taxon>Pseudomonadati</taxon>
        <taxon>Acidobacteriota</taxon>
        <taxon>Terriglobia</taxon>
        <taxon>Terriglobales</taxon>
        <taxon>Acidobacteriaceae</taxon>
        <taxon>Silvibacterium</taxon>
    </lineage>
</organism>
<evidence type="ECO:0000313" key="4">
    <source>
        <dbReference type="Proteomes" id="UP000290253"/>
    </source>
</evidence>
<protein>
    <submittedName>
        <fullName evidence="3">DUF4325 domain-containing protein</fullName>
    </submittedName>
</protein>
<dbReference type="Pfam" id="PF14213">
    <property type="entry name" value="DUF4325"/>
    <property type="match status" value="1"/>
</dbReference>
<evidence type="ECO:0000259" key="2">
    <source>
        <dbReference type="Pfam" id="PF14213"/>
    </source>
</evidence>
<feature type="domain" description="DUF4325" evidence="2">
    <location>
        <begin position="502"/>
        <end position="559"/>
    </location>
</feature>
<reference evidence="3 4" key="1">
    <citation type="journal article" date="2016" name="Int. J. Syst. Evol. Microbiol.">
        <title>Acidipila dinghuensis sp. nov., an acidobacterium isolated from forest soil.</title>
        <authorList>
            <person name="Jiang Y.W."/>
            <person name="Wang J."/>
            <person name="Chen M.H."/>
            <person name="Lv Y.Y."/>
            <person name="Qiu L.H."/>
        </authorList>
    </citation>
    <scope>NUCLEOTIDE SEQUENCE [LARGE SCALE GENOMIC DNA]</scope>
    <source>
        <strain evidence="3 4">DHOF10</strain>
    </source>
</reference>
<gene>
    <name evidence="3" type="ORF">ESZ00_19805</name>
</gene>
<dbReference type="Proteomes" id="UP000290253">
    <property type="component" value="Unassembled WGS sequence"/>
</dbReference>
<dbReference type="EMBL" id="SDMK01000006">
    <property type="protein sequence ID" value="RXS93071.1"/>
    <property type="molecule type" value="Genomic_DNA"/>
</dbReference>
<feature type="domain" description="Translation initiation factor IF-2 N-terminal" evidence="1">
    <location>
        <begin position="30"/>
        <end position="78"/>
    </location>
</feature>
<dbReference type="Gene3D" id="1.10.10.2480">
    <property type="match status" value="1"/>
</dbReference>
<proteinExistence type="predicted"/>
<accession>A0A4Q1S7X9</accession>
<evidence type="ECO:0000259" key="1">
    <source>
        <dbReference type="Pfam" id="PF04760"/>
    </source>
</evidence>
<dbReference type="InterPro" id="IPR006847">
    <property type="entry name" value="IF2_N"/>
</dbReference>
<dbReference type="Pfam" id="PF04760">
    <property type="entry name" value="IF2_N"/>
    <property type="match status" value="1"/>
</dbReference>
<dbReference type="OrthoDB" id="9156594at2"/>